<evidence type="ECO:0000313" key="5">
    <source>
        <dbReference type="Proteomes" id="UP000011064"/>
    </source>
</evidence>
<evidence type="ECO:0000256" key="1">
    <source>
        <dbReference type="PROSITE-ProRule" id="PRU00047"/>
    </source>
</evidence>
<dbReference type="GO" id="GO:0003676">
    <property type="term" value="F:nucleic acid binding"/>
    <property type="evidence" value="ECO:0007669"/>
    <property type="project" value="InterPro"/>
</dbReference>
<proteinExistence type="predicted"/>
<dbReference type="HOGENOM" id="CLU_000384_20_2_1"/>
<sequence>MSVVSSKGKTPTTPTSSQRSKPENEEMPDAPTVNELKETLRVKLPDTYSGNRKELEVFLLQVELYQHFNDEKFPTQESYALWTASYLRGEALRWVEPFLKDYFKYESTNGSMATTQGMFGGWKGFCKEIRRMFGDIDEIKTAEDHLYALKQTGSTLTYATEFQRYGNQTGWDTNALISHYRRGLKSNVRMELARMKTQPTDMVSLIEHTVRIDNRMYEFQKERRTYDNPKKYNKYRGNEGRRRGNHPRDNRWSDPMELDATFKTGRPRDPKKERQVKERLCFNCDKPGHMARDCRQSKKGDGGRKFGKQLNTTWTGQLNTTFVSKQDWGINGESTPEDESSDEGSEAESFTVSEQETFDELAPTGPMSPRCKDVVKRMARHAHEKIRNARNEPNCKDASVPRYWKNLSQNCYGHYKHGIRLGGVSNQ</sequence>
<dbReference type="InterPro" id="IPR005162">
    <property type="entry name" value="Retrotrans_gag_dom"/>
</dbReference>
<dbReference type="AlphaFoldDB" id="L8FZS7"/>
<dbReference type="FunCoup" id="L8FZS7">
    <property type="interactions" value="18"/>
</dbReference>
<feature type="compositionally biased region" description="Acidic residues" evidence="2">
    <location>
        <begin position="335"/>
        <end position="346"/>
    </location>
</feature>
<dbReference type="Pfam" id="PF03732">
    <property type="entry name" value="Retrotrans_gag"/>
    <property type="match status" value="1"/>
</dbReference>
<dbReference type="STRING" id="658429.L8FZS7"/>
<keyword evidence="1" id="KW-0862">Zinc</keyword>
<dbReference type="PROSITE" id="PS50158">
    <property type="entry name" value="ZF_CCHC"/>
    <property type="match status" value="1"/>
</dbReference>
<feature type="domain" description="CCHC-type" evidence="3">
    <location>
        <begin position="281"/>
        <end position="296"/>
    </location>
</feature>
<gene>
    <name evidence="4" type="ORF">GMDG_08034</name>
</gene>
<accession>L8FZS7</accession>
<feature type="compositionally biased region" description="Basic and acidic residues" evidence="2">
    <location>
        <begin position="227"/>
        <end position="254"/>
    </location>
</feature>
<dbReference type="SUPFAM" id="SSF57756">
    <property type="entry name" value="Retrovirus zinc finger-like domains"/>
    <property type="match status" value="1"/>
</dbReference>
<dbReference type="EMBL" id="GL573457">
    <property type="protein sequence ID" value="ELR06510.1"/>
    <property type="molecule type" value="Genomic_DNA"/>
</dbReference>
<dbReference type="InterPro" id="IPR032567">
    <property type="entry name" value="RTL1-rel"/>
</dbReference>
<evidence type="ECO:0000256" key="2">
    <source>
        <dbReference type="SAM" id="MobiDB-lite"/>
    </source>
</evidence>
<keyword evidence="5" id="KW-1185">Reference proteome</keyword>
<dbReference type="InParanoid" id="L8FZS7"/>
<reference evidence="5" key="1">
    <citation type="submission" date="2010-09" db="EMBL/GenBank/DDBJ databases">
        <title>The genome sequence of Geomyces destructans 20631-21.</title>
        <authorList>
            <consortium name="The Broad Institute Genome Sequencing Platform"/>
            <person name="Cuomo C.A."/>
            <person name="Blehert D.S."/>
            <person name="Lorch J.M."/>
            <person name="Young S.K."/>
            <person name="Zeng Q."/>
            <person name="Gargeya S."/>
            <person name="Fitzgerald M."/>
            <person name="Haas B."/>
            <person name="Abouelleil A."/>
            <person name="Alvarado L."/>
            <person name="Arachchi H.M."/>
            <person name="Berlin A."/>
            <person name="Brown A."/>
            <person name="Chapman S.B."/>
            <person name="Chen Z."/>
            <person name="Dunbar C."/>
            <person name="Freedman E."/>
            <person name="Gearin G."/>
            <person name="Gellesch M."/>
            <person name="Goldberg J."/>
            <person name="Griggs A."/>
            <person name="Gujja S."/>
            <person name="Heiman D."/>
            <person name="Howarth C."/>
            <person name="Larson L."/>
            <person name="Lui A."/>
            <person name="MacDonald P.J.P."/>
            <person name="Montmayeur A."/>
            <person name="Murphy C."/>
            <person name="Neiman D."/>
            <person name="Pearson M."/>
            <person name="Priest M."/>
            <person name="Roberts A."/>
            <person name="Saif S."/>
            <person name="Shea T."/>
            <person name="Shenoy N."/>
            <person name="Sisk P."/>
            <person name="Stolte C."/>
            <person name="Sykes S."/>
            <person name="Wortman J."/>
            <person name="Nusbaum C."/>
            <person name="Birren B."/>
        </authorList>
    </citation>
    <scope>NUCLEOTIDE SEQUENCE [LARGE SCALE GENOMIC DNA]</scope>
    <source>
        <strain evidence="5">ATCC MYA-4855 / 20631-21</strain>
    </source>
</reference>
<dbReference type="OrthoDB" id="3439190at2759"/>
<dbReference type="GO" id="GO:0008270">
    <property type="term" value="F:zinc ion binding"/>
    <property type="evidence" value="ECO:0007669"/>
    <property type="project" value="UniProtKB-KW"/>
</dbReference>
<keyword evidence="1" id="KW-0479">Metal-binding</keyword>
<name>L8FZS7_PSED2</name>
<feature type="compositionally biased region" description="Low complexity" evidence="2">
    <location>
        <begin position="1"/>
        <end position="17"/>
    </location>
</feature>
<dbReference type="Proteomes" id="UP000011064">
    <property type="component" value="Unassembled WGS sequence"/>
</dbReference>
<dbReference type="Gene3D" id="4.10.60.10">
    <property type="entry name" value="Zinc finger, CCHC-type"/>
    <property type="match status" value="1"/>
</dbReference>
<feature type="region of interest" description="Disordered" evidence="2">
    <location>
        <begin position="290"/>
        <end position="311"/>
    </location>
</feature>
<dbReference type="InterPro" id="IPR036875">
    <property type="entry name" value="Znf_CCHC_sf"/>
</dbReference>
<dbReference type="SMART" id="SM00343">
    <property type="entry name" value="ZnF_C2HC"/>
    <property type="match status" value="1"/>
</dbReference>
<feature type="compositionally biased region" description="Basic and acidic residues" evidence="2">
    <location>
        <begin position="266"/>
        <end position="275"/>
    </location>
</feature>
<feature type="compositionally biased region" description="Basic and acidic residues" evidence="2">
    <location>
        <begin position="290"/>
        <end position="304"/>
    </location>
</feature>
<keyword evidence="1" id="KW-0863">Zinc-finger</keyword>
<dbReference type="PANTHER" id="PTHR15503">
    <property type="entry name" value="LDOC1 RELATED"/>
    <property type="match status" value="1"/>
</dbReference>
<dbReference type="VEuPathDB" id="FungiDB:GMDG_08034"/>
<evidence type="ECO:0000259" key="3">
    <source>
        <dbReference type="PROSITE" id="PS50158"/>
    </source>
</evidence>
<dbReference type="Pfam" id="PF00098">
    <property type="entry name" value="zf-CCHC"/>
    <property type="match status" value="1"/>
</dbReference>
<dbReference type="PANTHER" id="PTHR15503:SF22">
    <property type="entry name" value="TRANSPOSON TY3-I GAG POLYPROTEIN"/>
    <property type="match status" value="1"/>
</dbReference>
<feature type="region of interest" description="Disordered" evidence="2">
    <location>
        <begin position="227"/>
        <end position="275"/>
    </location>
</feature>
<evidence type="ECO:0000313" key="4">
    <source>
        <dbReference type="EMBL" id="ELR06510.1"/>
    </source>
</evidence>
<protein>
    <recommendedName>
        <fullName evidence="3">CCHC-type domain-containing protein</fullName>
    </recommendedName>
</protein>
<feature type="region of interest" description="Disordered" evidence="2">
    <location>
        <begin position="326"/>
        <end position="369"/>
    </location>
</feature>
<organism evidence="4 5">
    <name type="scientific">Pseudogymnoascus destructans (strain ATCC MYA-4855 / 20631-21)</name>
    <name type="common">Bat white-nose syndrome fungus</name>
    <name type="synonym">Geomyces destructans</name>
    <dbReference type="NCBI Taxonomy" id="658429"/>
    <lineage>
        <taxon>Eukaryota</taxon>
        <taxon>Fungi</taxon>
        <taxon>Dikarya</taxon>
        <taxon>Ascomycota</taxon>
        <taxon>Pezizomycotina</taxon>
        <taxon>Leotiomycetes</taxon>
        <taxon>Thelebolales</taxon>
        <taxon>Thelebolaceae</taxon>
        <taxon>Pseudogymnoascus</taxon>
    </lineage>
</organism>
<feature type="region of interest" description="Disordered" evidence="2">
    <location>
        <begin position="1"/>
        <end position="33"/>
    </location>
</feature>
<dbReference type="InterPro" id="IPR001878">
    <property type="entry name" value="Znf_CCHC"/>
</dbReference>